<organism evidence="2 3">
    <name type="scientific">Leucobacter tardus</name>
    <dbReference type="NCBI Taxonomy" id="501483"/>
    <lineage>
        <taxon>Bacteria</taxon>
        <taxon>Bacillati</taxon>
        <taxon>Actinomycetota</taxon>
        <taxon>Actinomycetes</taxon>
        <taxon>Micrococcales</taxon>
        <taxon>Microbacteriaceae</taxon>
        <taxon>Leucobacter</taxon>
    </lineage>
</organism>
<dbReference type="RefSeq" id="WP_208236651.1">
    <property type="nucleotide sequence ID" value="NZ_BAAAQU010000001.1"/>
</dbReference>
<keyword evidence="1" id="KW-0472">Membrane</keyword>
<gene>
    <name evidence="2" type="ORF">J4H85_02710</name>
</gene>
<feature type="transmembrane region" description="Helical" evidence="1">
    <location>
        <begin position="12"/>
        <end position="38"/>
    </location>
</feature>
<dbReference type="AlphaFoldDB" id="A0A939QJL2"/>
<accession>A0A939QJL2</accession>
<feature type="transmembrane region" description="Helical" evidence="1">
    <location>
        <begin position="44"/>
        <end position="73"/>
    </location>
</feature>
<evidence type="ECO:0000313" key="2">
    <source>
        <dbReference type="EMBL" id="MBO2988914.1"/>
    </source>
</evidence>
<dbReference type="Proteomes" id="UP000668403">
    <property type="component" value="Unassembled WGS sequence"/>
</dbReference>
<keyword evidence="1" id="KW-0812">Transmembrane</keyword>
<feature type="transmembrane region" description="Helical" evidence="1">
    <location>
        <begin position="85"/>
        <end position="105"/>
    </location>
</feature>
<comment type="caution">
    <text evidence="2">The sequence shown here is derived from an EMBL/GenBank/DDBJ whole genome shotgun (WGS) entry which is preliminary data.</text>
</comment>
<keyword evidence="3" id="KW-1185">Reference proteome</keyword>
<proteinExistence type="predicted"/>
<name>A0A939QJL2_9MICO</name>
<dbReference type="EMBL" id="JAGFBF010000001">
    <property type="protein sequence ID" value="MBO2988914.1"/>
    <property type="molecule type" value="Genomic_DNA"/>
</dbReference>
<evidence type="ECO:0000313" key="3">
    <source>
        <dbReference type="Proteomes" id="UP000668403"/>
    </source>
</evidence>
<keyword evidence="1" id="KW-1133">Transmembrane helix</keyword>
<sequence>MTQRPSPRGRRVFIWGITSTILSTIGIVPLIVVFILGTTVDPNYGWLLFVCIPFSLLAGGLGVVFGIIGIFAARDTQQRSVWPTVGLLIGGVQLLYAMIFFSGALS</sequence>
<evidence type="ECO:0000256" key="1">
    <source>
        <dbReference type="SAM" id="Phobius"/>
    </source>
</evidence>
<protein>
    <submittedName>
        <fullName evidence="2">Uncharacterized protein</fullName>
    </submittedName>
</protein>
<reference evidence="2" key="1">
    <citation type="submission" date="2021-03" db="EMBL/GenBank/DDBJ databases">
        <title>Leucobacter chromiisoli sp. nov., isolated from chromium-containing soil of chemical plant.</title>
        <authorList>
            <person name="Xu Z."/>
        </authorList>
    </citation>
    <scope>NUCLEOTIDE SEQUENCE</scope>
    <source>
        <strain evidence="2">K 70/01</strain>
    </source>
</reference>